<protein>
    <recommendedName>
        <fullName evidence="6">Aspartyl/glutamyl-tRNA(Asn/Gln) amidotransferase subunit C</fullName>
        <shortName evidence="6">Asp/Glu-ADT subunit C</shortName>
        <ecNumber evidence="6">6.3.5.-</ecNumber>
    </recommendedName>
</protein>
<evidence type="ECO:0000313" key="8">
    <source>
        <dbReference type="Proteomes" id="UP000263273"/>
    </source>
</evidence>
<organism evidence="7 8">
    <name type="scientific">Syntrophomonas wolfei</name>
    <dbReference type="NCBI Taxonomy" id="863"/>
    <lineage>
        <taxon>Bacteria</taxon>
        <taxon>Bacillati</taxon>
        <taxon>Bacillota</taxon>
        <taxon>Clostridia</taxon>
        <taxon>Eubacteriales</taxon>
        <taxon>Syntrophomonadaceae</taxon>
        <taxon>Syntrophomonas</taxon>
    </lineage>
</organism>
<keyword evidence="6" id="KW-0648">Protein biosynthesis</keyword>
<dbReference type="InterPro" id="IPR036113">
    <property type="entry name" value="Asp/Glu-ADT_sf_sub_c"/>
</dbReference>
<keyword evidence="6" id="KW-0547">Nucleotide-binding</keyword>
<reference evidence="7 8" key="1">
    <citation type="journal article" date="2018" name="Nat. Biotechnol.">
        <title>A standardized bacterial taxonomy based on genome phylogeny substantially revises the tree of life.</title>
        <authorList>
            <person name="Parks D.H."/>
            <person name="Chuvochina M."/>
            <person name="Waite D.W."/>
            <person name="Rinke C."/>
            <person name="Skarshewski A."/>
            <person name="Chaumeil P.A."/>
            <person name="Hugenholtz P."/>
        </authorList>
    </citation>
    <scope>NUCLEOTIDE SEQUENCE [LARGE SCALE GENOMIC DNA]</scope>
    <source>
        <strain evidence="7">UBA10948</strain>
    </source>
</reference>
<dbReference type="EMBL" id="DNZF01000184">
    <property type="protein sequence ID" value="HBK53959.1"/>
    <property type="molecule type" value="Genomic_DNA"/>
</dbReference>
<comment type="function">
    <text evidence="3 6">Allows the formation of correctly charged Asn-tRNA(Asn) or Gln-tRNA(Gln) through the transamidation of misacylated Asp-tRNA(Asn) or Glu-tRNA(Gln) in organisms which lack either or both of asparaginyl-tRNA or glutaminyl-tRNA synthetases. The reaction takes place in the presence of glutamine and ATP through an activated phospho-Asp-tRNA(Asn) or phospho-Glu-tRNA(Gln).</text>
</comment>
<sequence>MALSPEEVNHVAMLARLALSEDEKTAFAEQLSLILDYVERLNELDTGEVEPLIHILPVFNVLRPDEALPGSSQEEILSNAPLVEDGQYKVPRII</sequence>
<proteinExistence type="inferred from homology"/>
<evidence type="ECO:0000256" key="5">
    <source>
        <dbReference type="ARBA" id="ARBA00047913"/>
    </source>
</evidence>
<dbReference type="GO" id="GO:0006450">
    <property type="term" value="P:regulation of translational fidelity"/>
    <property type="evidence" value="ECO:0007669"/>
    <property type="project" value="InterPro"/>
</dbReference>
<dbReference type="Gene3D" id="1.10.20.60">
    <property type="entry name" value="Glu-tRNAGln amidotransferase C subunit, N-terminal domain"/>
    <property type="match status" value="1"/>
</dbReference>
<dbReference type="Pfam" id="PF02686">
    <property type="entry name" value="GatC"/>
    <property type="match status" value="1"/>
</dbReference>
<dbReference type="STRING" id="378794.GCA_001570625_01721"/>
<gene>
    <name evidence="6" type="primary">gatC</name>
    <name evidence="7" type="ORF">DDZ44_08495</name>
</gene>
<dbReference type="GO" id="GO:0070681">
    <property type="term" value="P:glutaminyl-tRNAGln biosynthesis via transamidation"/>
    <property type="evidence" value="ECO:0007669"/>
    <property type="project" value="TreeGrafter"/>
</dbReference>
<evidence type="ECO:0000256" key="3">
    <source>
        <dbReference type="ARBA" id="ARBA00024799"/>
    </source>
</evidence>
<accession>A0A354YXM3</accession>
<dbReference type="GO" id="GO:0005524">
    <property type="term" value="F:ATP binding"/>
    <property type="evidence" value="ECO:0007669"/>
    <property type="project" value="UniProtKB-KW"/>
</dbReference>
<evidence type="ECO:0000313" key="7">
    <source>
        <dbReference type="EMBL" id="HBK53959.1"/>
    </source>
</evidence>
<keyword evidence="7" id="KW-0808">Transferase</keyword>
<dbReference type="AlphaFoldDB" id="A0A354YXM3"/>
<evidence type="ECO:0000256" key="6">
    <source>
        <dbReference type="HAMAP-Rule" id="MF_00122"/>
    </source>
</evidence>
<dbReference type="SUPFAM" id="SSF141000">
    <property type="entry name" value="Glu-tRNAGln amidotransferase C subunit"/>
    <property type="match status" value="1"/>
</dbReference>
<dbReference type="GO" id="GO:0016740">
    <property type="term" value="F:transferase activity"/>
    <property type="evidence" value="ECO:0007669"/>
    <property type="project" value="UniProtKB-KW"/>
</dbReference>
<dbReference type="RefSeq" id="WP_061214189.1">
    <property type="nucleotide sequence ID" value="NZ_DCDX01000021.1"/>
</dbReference>
<dbReference type="Proteomes" id="UP000263273">
    <property type="component" value="Unassembled WGS sequence"/>
</dbReference>
<evidence type="ECO:0000256" key="4">
    <source>
        <dbReference type="ARBA" id="ARBA00047380"/>
    </source>
</evidence>
<dbReference type="GO" id="GO:0050567">
    <property type="term" value="F:glutaminyl-tRNA synthase (glutamine-hydrolyzing) activity"/>
    <property type="evidence" value="ECO:0007669"/>
    <property type="project" value="UniProtKB-UniRule"/>
</dbReference>
<dbReference type="EC" id="6.3.5.-" evidence="6"/>
<comment type="caution">
    <text evidence="7">The sequence shown here is derived from an EMBL/GenBank/DDBJ whole genome shotgun (WGS) entry which is preliminary data.</text>
</comment>
<dbReference type="GO" id="GO:0050566">
    <property type="term" value="F:asparaginyl-tRNA synthase (glutamine-hydrolyzing) activity"/>
    <property type="evidence" value="ECO:0007669"/>
    <property type="project" value="RHEA"/>
</dbReference>
<keyword evidence="6" id="KW-0436">Ligase</keyword>
<comment type="catalytic activity">
    <reaction evidence="5 6">
        <text>L-glutamyl-tRNA(Gln) + L-glutamine + ATP + H2O = L-glutaminyl-tRNA(Gln) + L-glutamate + ADP + phosphate + H(+)</text>
        <dbReference type="Rhea" id="RHEA:17521"/>
        <dbReference type="Rhea" id="RHEA-COMP:9681"/>
        <dbReference type="Rhea" id="RHEA-COMP:9684"/>
        <dbReference type="ChEBI" id="CHEBI:15377"/>
        <dbReference type="ChEBI" id="CHEBI:15378"/>
        <dbReference type="ChEBI" id="CHEBI:29985"/>
        <dbReference type="ChEBI" id="CHEBI:30616"/>
        <dbReference type="ChEBI" id="CHEBI:43474"/>
        <dbReference type="ChEBI" id="CHEBI:58359"/>
        <dbReference type="ChEBI" id="CHEBI:78520"/>
        <dbReference type="ChEBI" id="CHEBI:78521"/>
        <dbReference type="ChEBI" id="CHEBI:456216"/>
    </reaction>
</comment>
<dbReference type="PANTHER" id="PTHR15004">
    <property type="entry name" value="GLUTAMYL-TRNA(GLN) AMIDOTRANSFERASE SUBUNIT C, MITOCHONDRIAL"/>
    <property type="match status" value="1"/>
</dbReference>
<dbReference type="PANTHER" id="PTHR15004:SF0">
    <property type="entry name" value="GLUTAMYL-TRNA(GLN) AMIDOTRANSFERASE SUBUNIT C, MITOCHONDRIAL"/>
    <property type="match status" value="1"/>
</dbReference>
<name>A0A354YXM3_9FIRM</name>
<dbReference type="InterPro" id="IPR003837">
    <property type="entry name" value="GatC"/>
</dbReference>
<keyword evidence="6" id="KW-0067">ATP-binding</keyword>
<evidence type="ECO:0000256" key="1">
    <source>
        <dbReference type="ARBA" id="ARBA00010757"/>
    </source>
</evidence>
<comment type="similarity">
    <text evidence="1 6">Belongs to the GatC family.</text>
</comment>
<comment type="subunit">
    <text evidence="2 6">Heterotrimer of A, B and C subunits.</text>
</comment>
<dbReference type="NCBIfam" id="TIGR00135">
    <property type="entry name" value="gatC"/>
    <property type="match status" value="1"/>
</dbReference>
<comment type="catalytic activity">
    <reaction evidence="4 6">
        <text>L-aspartyl-tRNA(Asn) + L-glutamine + ATP + H2O = L-asparaginyl-tRNA(Asn) + L-glutamate + ADP + phosphate + 2 H(+)</text>
        <dbReference type="Rhea" id="RHEA:14513"/>
        <dbReference type="Rhea" id="RHEA-COMP:9674"/>
        <dbReference type="Rhea" id="RHEA-COMP:9677"/>
        <dbReference type="ChEBI" id="CHEBI:15377"/>
        <dbReference type="ChEBI" id="CHEBI:15378"/>
        <dbReference type="ChEBI" id="CHEBI:29985"/>
        <dbReference type="ChEBI" id="CHEBI:30616"/>
        <dbReference type="ChEBI" id="CHEBI:43474"/>
        <dbReference type="ChEBI" id="CHEBI:58359"/>
        <dbReference type="ChEBI" id="CHEBI:78515"/>
        <dbReference type="ChEBI" id="CHEBI:78516"/>
        <dbReference type="ChEBI" id="CHEBI:456216"/>
    </reaction>
</comment>
<dbReference type="HAMAP" id="MF_00122">
    <property type="entry name" value="GatC"/>
    <property type="match status" value="1"/>
</dbReference>
<dbReference type="GO" id="GO:0006412">
    <property type="term" value="P:translation"/>
    <property type="evidence" value="ECO:0007669"/>
    <property type="project" value="UniProtKB-UniRule"/>
</dbReference>
<evidence type="ECO:0000256" key="2">
    <source>
        <dbReference type="ARBA" id="ARBA00011123"/>
    </source>
</evidence>